<protein>
    <submittedName>
        <fullName evidence="1">Uncharacterized protein</fullName>
    </submittedName>
</protein>
<accession>A0AAW9QW14</accession>
<keyword evidence="2" id="KW-1185">Reference proteome</keyword>
<sequence length="53" mass="6308">MKVKVRKSFNVELKREGDRQRYSEGKILEITDEEYKLIKHQVEIVSSTKPSKE</sequence>
<dbReference type="RefSeq" id="WP_332865173.1">
    <property type="nucleotide sequence ID" value="NZ_JBAFSM010000018.1"/>
</dbReference>
<evidence type="ECO:0000313" key="2">
    <source>
        <dbReference type="Proteomes" id="UP001328733"/>
    </source>
</evidence>
<name>A0AAW9QW14_9CHRO</name>
<dbReference type="EMBL" id="JBAFSM010000018">
    <property type="protein sequence ID" value="MEG3437693.1"/>
    <property type="molecule type" value="Genomic_DNA"/>
</dbReference>
<evidence type="ECO:0000313" key="1">
    <source>
        <dbReference type="EMBL" id="MEG3437693.1"/>
    </source>
</evidence>
<reference evidence="1 2" key="1">
    <citation type="submission" date="2024-01" db="EMBL/GenBank/DDBJ databases">
        <title>Genomic insights into the taxonomy and metabolism of the cyanobacterium Pannus brasiliensis CCIBt3594.</title>
        <authorList>
            <person name="Machado M."/>
            <person name="Botero N.B."/>
            <person name="Andreote A.P.D."/>
            <person name="Feitosa A.M.T."/>
            <person name="Popin R."/>
            <person name="Sivonen K."/>
            <person name="Fiore M.F."/>
        </authorList>
    </citation>
    <scope>NUCLEOTIDE SEQUENCE [LARGE SCALE GENOMIC DNA]</scope>
    <source>
        <strain evidence="1 2">CCIBt3594</strain>
    </source>
</reference>
<proteinExistence type="predicted"/>
<dbReference type="Proteomes" id="UP001328733">
    <property type="component" value="Unassembled WGS sequence"/>
</dbReference>
<dbReference type="AlphaFoldDB" id="A0AAW9QW14"/>
<organism evidence="1 2">
    <name type="scientific">Pannus brasiliensis CCIBt3594</name>
    <dbReference type="NCBI Taxonomy" id="1427578"/>
    <lineage>
        <taxon>Bacteria</taxon>
        <taxon>Bacillati</taxon>
        <taxon>Cyanobacteriota</taxon>
        <taxon>Cyanophyceae</taxon>
        <taxon>Oscillatoriophycideae</taxon>
        <taxon>Chroococcales</taxon>
        <taxon>Microcystaceae</taxon>
        <taxon>Pannus</taxon>
    </lineage>
</organism>
<comment type="caution">
    <text evidence="1">The sequence shown here is derived from an EMBL/GenBank/DDBJ whole genome shotgun (WGS) entry which is preliminary data.</text>
</comment>
<gene>
    <name evidence="1" type="ORF">V0288_11235</name>
</gene>